<dbReference type="Gene3D" id="3.40.50.720">
    <property type="entry name" value="NAD(P)-binding Rossmann-like Domain"/>
    <property type="match status" value="1"/>
</dbReference>
<dbReference type="RefSeq" id="WP_252592676.1">
    <property type="nucleotide sequence ID" value="NZ_CP099489.1"/>
</dbReference>
<dbReference type="EMBL" id="CP099489">
    <property type="protein sequence ID" value="USQ79570.1"/>
    <property type="molecule type" value="Genomic_DNA"/>
</dbReference>
<evidence type="ECO:0000259" key="1">
    <source>
        <dbReference type="Pfam" id="PF02080"/>
    </source>
</evidence>
<gene>
    <name evidence="3" type="ORF">NF556_18560</name>
</gene>
<reference evidence="3" key="1">
    <citation type="submission" date="2022-06" db="EMBL/GenBank/DDBJ databases">
        <title>Ornithinimicrobium HY1793.</title>
        <authorList>
            <person name="Huang Y."/>
        </authorList>
    </citation>
    <scope>NUCLEOTIDE SEQUENCE</scope>
    <source>
        <strain evidence="3">HY1793</strain>
    </source>
</reference>
<dbReference type="InterPro" id="IPR006037">
    <property type="entry name" value="RCK_C"/>
</dbReference>
<feature type="domain" description="RCK N-terminal" evidence="2">
    <location>
        <begin position="14"/>
        <end position="129"/>
    </location>
</feature>
<dbReference type="InterPro" id="IPR050721">
    <property type="entry name" value="Trk_Ktr_HKT_K-transport"/>
</dbReference>
<keyword evidence="4" id="KW-1185">Reference proteome</keyword>
<dbReference type="InterPro" id="IPR003148">
    <property type="entry name" value="RCK_N"/>
</dbReference>
<dbReference type="InterPro" id="IPR036721">
    <property type="entry name" value="RCK_C_sf"/>
</dbReference>
<sequence length="225" mass="24259">MVGLGKHRLFDEDVLVIGLGRFGAAAALEMDRLGYRVHAIESDGLLAERFSRKLTRVLAVDAADPAQLAEAKPGDFRIAVVGIGSSIEASLLTAGNLVDAGLPSIWAKAVSAEHARLLERIGVHHVIFPEAESGSRVAHLVNDRMQGYIEFEDGYAIVKMTPPQELIGFTLAETDIRKRYGVTVVGVKAPGEDFTHALPETKVGRHHIMIVSGPSKLIEQLAARP</sequence>
<dbReference type="SUPFAM" id="SSF116726">
    <property type="entry name" value="TrkA C-terminal domain-like"/>
    <property type="match status" value="1"/>
</dbReference>
<evidence type="ECO:0000313" key="4">
    <source>
        <dbReference type="Proteomes" id="UP001056455"/>
    </source>
</evidence>
<dbReference type="SUPFAM" id="SSF51735">
    <property type="entry name" value="NAD(P)-binding Rossmann-fold domains"/>
    <property type="match status" value="1"/>
</dbReference>
<evidence type="ECO:0000313" key="3">
    <source>
        <dbReference type="EMBL" id="USQ79570.1"/>
    </source>
</evidence>
<feature type="domain" description="RCK C-terminal" evidence="1">
    <location>
        <begin position="157"/>
        <end position="223"/>
    </location>
</feature>
<dbReference type="Pfam" id="PF02254">
    <property type="entry name" value="TrkA_N"/>
    <property type="match status" value="1"/>
</dbReference>
<organism evidence="3 4">
    <name type="scientific">Ornithinimicrobium faecis</name>
    <dbReference type="NCBI Taxonomy" id="2934158"/>
    <lineage>
        <taxon>Bacteria</taxon>
        <taxon>Bacillati</taxon>
        <taxon>Actinomycetota</taxon>
        <taxon>Actinomycetes</taxon>
        <taxon>Micrococcales</taxon>
        <taxon>Ornithinimicrobiaceae</taxon>
        <taxon>Ornithinimicrobium</taxon>
    </lineage>
</organism>
<dbReference type="PANTHER" id="PTHR43833:SF7">
    <property type="entry name" value="KTR SYSTEM POTASSIUM UPTAKE PROTEIN C"/>
    <property type="match status" value="1"/>
</dbReference>
<dbReference type="InterPro" id="IPR036291">
    <property type="entry name" value="NAD(P)-bd_dom_sf"/>
</dbReference>
<name>A0ABY4YS28_9MICO</name>
<dbReference type="Gene3D" id="3.30.70.1450">
    <property type="entry name" value="Regulator of K+ conductance, C-terminal domain"/>
    <property type="match status" value="1"/>
</dbReference>
<dbReference type="Pfam" id="PF02080">
    <property type="entry name" value="TrkA_C"/>
    <property type="match status" value="1"/>
</dbReference>
<accession>A0ABY4YS28</accession>
<evidence type="ECO:0000259" key="2">
    <source>
        <dbReference type="Pfam" id="PF02254"/>
    </source>
</evidence>
<dbReference type="PANTHER" id="PTHR43833">
    <property type="entry name" value="POTASSIUM CHANNEL PROTEIN 2-RELATED-RELATED"/>
    <property type="match status" value="1"/>
</dbReference>
<proteinExistence type="predicted"/>
<dbReference type="Proteomes" id="UP001056455">
    <property type="component" value="Chromosome"/>
</dbReference>
<protein>
    <submittedName>
        <fullName evidence="3">TrkA family potassium uptake protein</fullName>
    </submittedName>
</protein>